<name>A0ABW3GWX6_9BACL</name>
<keyword evidence="4 10" id="KW-1003">Cell membrane</keyword>
<evidence type="ECO:0000313" key="11">
    <source>
        <dbReference type="EMBL" id="MFD0943334.1"/>
    </source>
</evidence>
<dbReference type="EMBL" id="JBHTJF010000022">
    <property type="protein sequence ID" value="MFD0943334.1"/>
    <property type="molecule type" value="Genomic_DNA"/>
</dbReference>
<dbReference type="Pfam" id="PF03748">
    <property type="entry name" value="FliL"/>
    <property type="match status" value="1"/>
</dbReference>
<reference evidence="12" key="1">
    <citation type="journal article" date="2019" name="Int. J. Syst. Evol. Microbiol.">
        <title>The Global Catalogue of Microorganisms (GCM) 10K type strain sequencing project: providing services to taxonomists for standard genome sequencing and annotation.</title>
        <authorList>
            <consortium name="The Broad Institute Genomics Platform"/>
            <consortium name="The Broad Institute Genome Sequencing Center for Infectious Disease"/>
            <person name="Wu L."/>
            <person name="Ma J."/>
        </authorList>
    </citation>
    <scope>NUCLEOTIDE SEQUENCE [LARGE SCALE GENOMIC DNA]</scope>
    <source>
        <strain evidence="12">CCUG 63563</strain>
    </source>
</reference>
<comment type="similarity">
    <text evidence="3 10">Belongs to the FliL family.</text>
</comment>
<evidence type="ECO:0000256" key="9">
    <source>
        <dbReference type="ARBA" id="ARBA00023136"/>
    </source>
</evidence>
<evidence type="ECO:0000256" key="7">
    <source>
        <dbReference type="ARBA" id="ARBA00022779"/>
    </source>
</evidence>
<comment type="caution">
    <text evidence="11">The sequence shown here is derived from an EMBL/GenBank/DDBJ whole genome shotgun (WGS) entry which is preliminary data.</text>
</comment>
<dbReference type="Proteomes" id="UP001596976">
    <property type="component" value="Unassembled WGS sequence"/>
</dbReference>
<evidence type="ECO:0000256" key="2">
    <source>
        <dbReference type="ARBA" id="ARBA00004162"/>
    </source>
</evidence>
<keyword evidence="9 10" id="KW-0472">Membrane</keyword>
<comment type="subcellular location">
    <subcellularLocation>
        <location evidence="2">Cell membrane</location>
        <topology evidence="2">Single-pass membrane protein</topology>
    </subcellularLocation>
</comment>
<keyword evidence="7 10" id="KW-0283">Flagellar rotation</keyword>
<keyword evidence="11" id="KW-0969">Cilium</keyword>
<keyword evidence="11" id="KW-0966">Cell projection</keyword>
<feature type="transmembrane region" description="Helical" evidence="10">
    <location>
        <begin position="6"/>
        <end position="29"/>
    </location>
</feature>
<evidence type="ECO:0000256" key="8">
    <source>
        <dbReference type="ARBA" id="ARBA00022989"/>
    </source>
</evidence>
<dbReference type="PANTHER" id="PTHR35091:SF2">
    <property type="entry name" value="FLAGELLAR PROTEIN FLIL"/>
    <property type="match status" value="1"/>
</dbReference>
<keyword evidence="5 10" id="KW-0145">Chemotaxis</keyword>
<dbReference type="InterPro" id="IPR005503">
    <property type="entry name" value="FliL"/>
</dbReference>
<dbReference type="PANTHER" id="PTHR35091">
    <property type="entry name" value="FLAGELLAR PROTEIN FLIL"/>
    <property type="match status" value="1"/>
</dbReference>
<keyword evidence="11" id="KW-0282">Flagellum</keyword>
<accession>A0ABW3GWX6</accession>
<evidence type="ECO:0000256" key="3">
    <source>
        <dbReference type="ARBA" id="ARBA00008281"/>
    </source>
</evidence>
<evidence type="ECO:0000313" key="12">
    <source>
        <dbReference type="Proteomes" id="UP001596976"/>
    </source>
</evidence>
<keyword evidence="12" id="KW-1185">Reference proteome</keyword>
<evidence type="ECO:0000256" key="6">
    <source>
        <dbReference type="ARBA" id="ARBA00022692"/>
    </source>
</evidence>
<dbReference type="RefSeq" id="WP_381010986.1">
    <property type="nucleotide sequence ID" value="NZ_JBHTJF010000022.1"/>
</dbReference>
<comment type="function">
    <text evidence="1 10">Controls the rotational direction of flagella during chemotaxis.</text>
</comment>
<dbReference type="NCBIfam" id="NF005826">
    <property type="entry name" value="PRK07718.1"/>
    <property type="match status" value="1"/>
</dbReference>
<organism evidence="11 12">
    <name type="scientific">Savagea faecisuis</name>
    <dbReference type="NCBI Taxonomy" id="1274803"/>
    <lineage>
        <taxon>Bacteria</taxon>
        <taxon>Bacillati</taxon>
        <taxon>Bacillota</taxon>
        <taxon>Bacilli</taxon>
        <taxon>Bacillales</taxon>
        <taxon>Caryophanaceae</taxon>
        <taxon>Savagea</taxon>
    </lineage>
</organism>
<protein>
    <recommendedName>
        <fullName evidence="10">Flagellar protein FliL</fullName>
    </recommendedName>
</protein>
<evidence type="ECO:0000256" key="5">
    <source>
        <dbReference type="ARBA" id="ARBA00022500"/>
    </source>
</evidence>
<evidence type="ECO:0000256" key="1">
    <source>
        <dbReference type="ARBA" id="ARBA00002254"/>
    </source>
</evidence>
<keyword evidence="8 10" id="KW-1133">Transmembrane helix</keyword>
<evidence type="ECO:0000256" key="10">
    <source>
        <dbReference type="RuleBase" id="RU364125"/>
    </source>
</evidence>
<keyword evidence="6 10" id="KW-0812">Transmembrane</keyword>
<proteinExistence type="inferred from homology"/>
<evidence type="ECO:0000256" key="4">
    <source>
        <dbReference type="ARBA" id="ARBA00022475"/>
    </source>
</evidence>
<sequence length="143" mass="16088">MKNNKGLMIILIALVMVVLIGVVGIVLWLNFSKGDAAPKEPSIDEVVEQTVEFEEITTNLNARQFIRISLTIETDSKKAAEELEKRKFQVNSKVIKELSEMSPEDFEGKAGKQAFEETIKAQINPLMQEGEVTQVYIVSYIIQ</sequence>
<gene>
    <name evidence="11" type="primary">fliL</name>
    <name evidence="11" type="ORF">ACFQ0V_06050</name>
</gene>